<keyword evidence="23" id="KW-0418">Kinase</keyword>
<dbReference type="InterPro" id="IPR055175">
    <property type="entry name" value="ACK/TNK-like_SAM"/>
</dbReference>
<reference evidence="43 44" key="1">
    <citation type="submission" date="2024-04" db="EMBL/GenBank/DDBJ databases">
        <authorList>
            <consortium name="Genoscope - CEA"/>
            <person name="William W."/>
        </authorList>
    </citation>
    <scope>NUCLEOTIDE SEQUENCE [LARGE SCALE GENOMIC DNA]</scope>
</reference>
<keyword evidence="20" id="KW-0479">Metal-binding</keyword>
<dbReference type="InterPro" id="IPR001245">
    <property type="entry name" value="Ser-Thr/Tyr_kinase_cat_dom"/>
</dbReference>
<feature type="domain" description="Protein kinase" evidence="42">
    <location>
        <begin position="119"/>
        <end position="378"/>
    </location>
</feature>
<keyword evidence="15" id="KW-0963">Cytoplasm</keyword>
<keyword evidence="12 38" id="KW-0728">SH3 domain</keyword>
<dbReference type="PROSITE" id="PS50011">
    <property type="entry name" value="PROTEIN_KINASE_DOM"/>
    <property type="match status" value="1"/>
</dbReference>
<dbReference type="InterPro" id="IPR049587">
    <property type="entry name" value="TNK-like_SAM"/>
</dbReference>
<feature type="non-terminal residue" evidence="43">
    <location>
        <position position="492"/>
    </location>
</feature>
<dbReference type="GO" id="GO:0005768">
    <property type="term" value="C:endosome"/>
    <property type="evidence" value="ECO:0007669"/>
    <property type="project" value="UniProtKB-SubCell"/>
</dbReference>
<dbReference type="Gene3D" id="4.10.680.10">
    <property type="entry name" value="Cdc42-like binding domain"/>
    <property type="match status" value="1"/>
</dbReference>
<evidence type="ECO:0000256" key="14">
    <source>
        <dbReference type="ARBA" id="ARBA00022481"/>
    </source>
</evidence>
<keyword evidence="44" id="KW-1185">Reference proteome</keyword>
<evidence type="ECO:0000256" key="20">
    <source>
        <dbReference type="ARBA" id="ARBA00022723"/>
    </source>
</evidence>
<dbReference type="PANTHER" id="PTHR24418">
    <property type="entry name" value="TYROSINE-PROTEIN KINASE"/>
    <property type="match status" value="1"/>
</dbReference>
<keyword evidence="31" id="KW-0539">Nucleus</keyword>
<dbReference type="GO" id="GO:0030659">
    <property type="term" value="C:cytoplasmic vesicle membrane"/>
    <property type="evidence" value="ECO:0007669"/>
    <property type="project" value="UniProtKB-SubCell"/>
</dbReference>
<feature type="compositionally biased region" description="Polar residues" evidence="40">
    <location>
        <begin position="95"/>
        <end position="104"/>
    </location>
</feature>
<evidence type="ECO:0000256" key="36">
    <source>
        <dbReference type="ARBA" id="ARBA00072244"/>
    </source>
</evidence>
<comment type="similarity">
    <text evidence="35">Belongs to the protein kinase superfamily. Tyr protein kinase family.</text>
</comment>
<evidence type="ECO:0000256" key="39">
    <source>
        <dbReference type="PROSITE-ProRule" id="PRU10141"/>
    </source>
</evidence>
<evidence type="ECO:0000256" key="28">
    <source>
        <dbReference type="ARBA" id="ARBA00023136"/>
    </source>
</evidence>
<dbReference type="SMART" id="SM00326">
    <property type="entry name" value="SH3"/>
    <property type="match status" value="1"/>
</dbReference>
<dbReference type="SUPFAM" id="SSF56112">
    <property type="entry name" value="Protein kinase-like (PK-like)"/>
    <property type="match status" value="1"/>
</dbReference>
<comment type="catalytic activity">
    <reaction evidence="33">
        <text>L-threonyl-[protein] + ATP = O-phospho-L-threonyl-[protein] + ADP + H(+)</text>
        <dbReference type="Rhea" id="RHEA:46608"/>
        <dbReference type="Rhea" id="RHEA-COMP:11060"/>
        <dbReference type="Rhea" id="RHEA-COMP:11605"/>
        <dbReference type="ChEBI" id="CHEBI:15378"/>
        <dbReference type="ChEBI" id="CHEBI:30013"/>
        <dbReference type="ChEBI" id="CHEBI:30616"/>
        <dbReference type="ChEBI" id="CHEBI:61977"/>
        <dbReference type="ChEBI" id="CHEBI:456216"/>
        <dbReference type="EC" id="2.7.11.1"/>
    </reaction>
</comment>
<dbReference type="InterPro" id="IPR001452">
    <property type="entry name" value="SH3_domain"/>
</dbReference>
<dbReference type="Pfam" id="PF09027">
    <property type="entry name" value="GTPase_binding"/>
    <property type="match status" value="1"/>
</dbReference>
<evidence type="ECO:0000313" key="43">
    <source>
        <dbReference type="EMBL" id="CAL1527231.1"/>
    </source>
</evidence>
<dbReference type="GO" id="GO:0005634">
    <property type="term" value="C:nucleus"/>
    <property type="evidence" value="ECO:0007669"/>
    <property type="project" value="UniProtKB-SubCell"/>
</dbReference>
<evidence type="ECO:0000256" key="18">
    <source>
        <dbReference type="ARBA" id="ARBA00022583"/>
    </source>
</evidence>
<dbReference type="InterPro" id="IPR050198">
    <property type="entry name" value="Non-receptor_tyrosine_kinases"/>
</dbReference>
<dbReference type="GO" id="GO:0005829">
    <property type="term" value="C:cytosol"/>
    <property type="evidence" value="ECO:0007669"/>
    <property type="project" value="UniProtKB-SubCell"/>
</dbReference>
<dbReference type="GO" id="GO:0005886">
    <property type="term" value="C:plasma membrane"/>
    <property type="evidence" value="ECO:0007669"/>
    <property type="project" value="UniProtKB-SubCell"/>
</dbReference>
<dbReference type="GO" id="GO:0030136">
    <property type="term" value="C:clathrin-coated vesicle"/>
    <property type="evidence" value="ECO:0007669"/>
    <property type="project" value="UniProtKB-SubCell"/>
</dbReference>
<evidence type="ECO:0000256" key="19">
    <source>
        <dbReference type="ARBA" id="ARBA00022679"/>
    </source>
</evidence>
<keyword evidence="21 39" id="KW-0547">Nucleotide-binding</keyword>
<dbReference type="InterPro" id="IPR000719">
    <property type="entry name" value="Prot_kinase_dom"/>
</dbReference>
<evidence type="ECO:0000256" key="37">
    <source>
        <dbReference type="ARBA" id="ARBA00077194"/>
    </source>
</evidence>
<keyword evidence="25" id="KW-0460">Magnesium</keyword>
<evidence type="ECO:0000256" key="25">
    <source>
        <dbReference type="ARBA" id="ARBA00022842"/>
    </source>
</evidence>
<evidence type="ECO:0000256" key="10">
    <source>
        <dbReference type="ARBA" id="ARBA00011903"/>
    </source>
</evidence>
<feature type="region of interest" description="Disordered" evidence="40">
    <location>
        <begin position="85"/>
        <end position="106"/>
    </location>
</feature>
<evidence type="ECO:0000256" key="26">
    <source>
        <dbReference type="ARBA" id="ARBA00022843"/>
    </source>
</evidence>
<dbReference type="InterPro" id="IPR036028">
    <property type="entry name" value="SH3-like_dom_sf"/>
</dbReference>
<dbReference type="PRINTS" id="PR00109">
    <property type="entry name" value="TYRKINASE"/>
</dbReference>
<evidence type="ECO:0000256" key="33">
    <source>
        <dbReference type="ARBA" id="ARBA00047899"/>
    </source>
</evidence>
<dbReference type="PROSITE" id="PS50002">
    <property type="entry name" value="SH3"/>
    <property type="match status" value="1"/>
</dbReference>
<dbReference type="InterPro" id="IPR037085">
    <property type="entry name" value="Cdc42-bd-like_dom_sf"/>
</dbReference>
<keyword evidence="27" id="KW-0965">Cell junction</keyword>
<dbReference type="EMBL" id="CAXITT010000014">
    <property type="protein sequence ID" value="CAL1527231.1"/>
    <property type="molecule type" value="Genomic_DNA"/>
</dbReference>
<keyword evidence="29" id="KW-0829">Tyrosine-protein kinase</keyword>
<accession>A0AAV2H161</accession>
<dbReference type="GO" id="GO:0005524">
    <property type="term" value="F:ATP binding"/>
    <property type="evidence" value="ECO:0007669"/>
    <property type="project" value="UniProtKB-UniRule"/>
</dbReference>
<gene>
    <name evidence="43" type="ORF">GSLYS_00001408001</name>
</gene>
<keyword evidence="19" id="KW-0808">Transferase</keyword>
<dbReference type="InterPro" id="IPR011009">
    <property type="entry name" value="Kinase-like_dom_sf"/>
</dbReference>
<dbReference type="InterPro" id="IPR020635">
    <property type="entry name" value="Tyr_kinase_cat_dom"/>
</dbReference>
<evidence type="ECO:0000256" key="35">
    <source>
        <dbReference type="ARBA" id="ARBA00060742"/>
    </source>
</evidence>
<dbReference type="InterPro" id="IPR015116">
    <property type="entry name" value="Cdc42-bd-like"/>
</dbReference>
<comment type="subcellular location">
    <subcellularLocation>
        <location evidence="8">Cell junction</location>
        <location evidence="8">Adherens junction</location>
    </subcellularLocation>
    <subcellularLocation>
        <location evidence="6">Cell membrane</location>
    </subcellularLocation>
    <subcellularLocation>
        <location evidence="7">Cytoplasm</location>
        <location evidence="7">Cytosol</location>
    </subcellularLocation>
    <subcellularLocation>
        <location evidence="5">Cytoplasmic vesicle membrane</location>
        <topology evidence="5">Peripheral membrane protein</topology>
        <orientation evidence="5">Cytoplasmic side</orientation>
    </subcellularLocation>
    <subcellularLocation>
        <location evidence="3">Cytoplasmic vesicle</location>
        <location evidence="3">Clathrin-coated vesicle</location>
    </subcellularLocation>
    <subcellularLocation>
        <location evidence="4">Endosome</location>
    </subcellularLocation>
    <subcellularLocation>
        <location evidence="9">Membrane</location>
        <location evidence="9">Clathrin-coated pit</location>
    </subcellularLocation>
    <subcellularLocation>
        <location evidence="2">Nucleus</location>
    </subcellularLocation>
</comment>
<organism evidence="43 44">
    <name type="scientific">Lymnaea stagnalis</name>
    <name type="common">Great pond snail</name>
    <name type="synonym">Helix stagnalis</name>
    <dbReference type="NCBI Taxonomy" id="6523"/>
    <lineage>
        <taxon>Eukaryota</taxon>
        <taxon>Metazoa</taxon>
        <taxon>Spiralia</taxon>
        <taxon>Lophotrochozoa</taxon>
        <taxon>Mollusca</taxon>
        <taxon>Gastropoda</taxon>
        <taxon>Heterobranchia</taxon>
        <taxon>Euthyneura</taxon>
        <taxon>Panpulmonata</taxon>
        <taxon>Hygrophila</taxon>
        <taxon>Lymnaeoidea</taxon>
        <taxon>Lymnaeidae</taxon>
        <taxon>Lymnaea</taxon>
    </lineage>
</organism>
<evidence type="ECO:0000256" key="1">
    <source>
        <dbReference type="ARBA" id="ARBA00001946"/>
    </source>
</evidence>
<dbReference type="FunFam" id="1.10.510.10:FF:000080">
    <property type="entry name" value="Putative activated CDC42 kinase 1"/>
    <property type="match status" value="1"/>
</dbReference>
<evidence type="ECO:0000259" key="42">
    <source>
        <dbReference type="PROSITE" id="PS50011"/>
    </source>
</evidence>
<dbReference type="PROSITE" id="PS00109">
    <property type="entry name" value="PROTEIN_KINASE_TYR"/>
    <property type="match status" value="1"/>
</dbReference>
<keyword evidence="17" id="KW-0597">Phosphoprotein</keyword>
<evidence type="ECO:0000256" key="24">
    <source>
        <dbReference type="ARBA" id="ARBA00022840"/>
    </source>
</evidence>
<evidence type="ECO:0000256" key="2">
    <source>
        <dbReference type="ARBA" id="ARBA00004123"/>
    </source>
</evidence>
<comment type="cofactor">
    <cofactor evidence="1">
        <name>Mg(2+)</name>
        <dbReference type="ChEBI" id="CHEBI:18420"/>
    </cofactor>
</comment>
<comment type="catalytic activity">
    <reaction evidence="34">
        <text>L-seryl-[protein] + ATP = O-phospho-L-seryl-[protein] + ADP + H(+)</text>
        <dbReference type="Rhea" id="RHEA:17989"/>
        <dbReference type="Rhea" id="RHEA-COMP:9863"/>
        <dbReference type="Rhea" id="RHEA-COMP:11604"/>
        <dbReference type="ChEBI" id="CHEBI:15378"/>
        <dbReference type="ChEBI" id="CHEBI:29999"/>
        <dbReference type="ChEBI" id="CHEBI:30616"/>
        <dbReference type="ChEBI" id="CHEBI:83421"/>
        <dbReference type="ChEBI" id="CHEBI:456216"/>
        <dbReference type="EC" id="2.7.11.1"/>
    </reaction>
</comment>
<keyword evidence="24 39" id="KW-0067">ATP-binding</keyword>
<evidence type="ECO:0000256" key="7">
    <source>
        <dbReference type="ARBA" id="ARBA00004514"/>
    </source>
</evidence>
<evidence type="ECO:0000256" key="13">
    <source>
        <dbReference type="ARBA" id="ARBA00022475"/>
    </source>
</evidence>
<evidence type="ECO:0000256" key="31">
    <source>
        <dbReference type="ARBA" id="ARBA00023242"/>
    </source>
</evidence>
<evidence type="ECO:0000256" key="3">
    <source>
        <dbReference type="ARBA" id="ARBA00004132"/>
    </source>
</evidence>
<evidence type="ECO:0000256" key="12">
    <source>
        <dbReference type="ARBA" id="ARBA00022443"/>
    </source>
</evidence>
<proteinExistence type="inferred from homology"/>
<evidence type="ECO:0000256" key="16">
    <source>
        <dbReference type="ARBA" id="ARBA00022527"/>
    </source>
</evidence>
<feature type="domain" description="SH3" evidence="41">
    <location>
        <begin position="381"/>
        <end position="441"/>
    </location>
</feature>
<dbReference type="AlphaFoldDB" id="A0AAV2H161"/>
<evidence type="ECO:0000256" key="40">
    <source>
        <dbReference type="SAM" id="MobiDB-lite"/>
    </source>
</evidence>
<keyword evidence="30" id="KW-0168">Coated pit</keyword>
<dbReference type="GO" id="GO:0005912">
    <property type="term" value="C:adherens junction"/>
    <property type="evidence" value="ECO:0007669"/>
    <property type="project" value="UniProtKB-SubCell"/>
</dbReference>
<evidence type="ECO:0000259" key="41">
    <source>
        <dbReference type="PROSITE" id="PS50002"/>
    </source>
</evidence>
<dbReference type="Pfam" id="PF22931">
    <property type="entry name" value="SAM_TNK"/>
    <property type="match status" value="1"/>
</dbReference>
<keyword evidence="32" id="KW-0968">Cytoplasmic vesicle</keyword>
<evidence type="ECO:0000256" key="6">
    <source>
        <dbReference type="ARBA" id="ARBA00004236"/>
    </source>
</evidence>
<evidence type="ECO:0000256" key="22">
    <source>
        <dbReference type="ARBA" id="ARBA00022753"/>
    </source>
</evidence>
<dbReference type="InterPro" id="IPR017441">
    <property type="entry name" value="Protein_kinase_ATP_BS"/>
</dbReference>
<dbReference type="GO" id="GO:0004715">
    <property type="term" value="F:non-membrane spanning protein tyrosine kinase activity"/>
    <property type="evidence" value="ECO:0007669"/>
    <property type="project" value="UniProtKB-EC"/>
</dbReference>
<dbReference type="GO" id="GO:0006897">
    <property type="term" value="P:endocytosis"/>
    <property type="evidence" value="ECO:0007669"/>
    <property type="project" value="UniProtKB-KW"/>
</dbReference>
<evidence type="ECO:0000256" key="30">
    <source>
        <dbReference type="ARBA" id="ARBA00023176"/>
    </source>
</evidence>
<dbReference type="CDD" id="cd05040">
    <property type="entry name" value="PTKc_Ack_like"/>
    <property type="match status" value="1"/>
</dbReference>
<dbReference type="PROSITE" id="PS00107">
    <property type="entry name" value="PROTEIN_KINASE_ATP"/>
    <property type="match status" value="1"/>
</dbReference>
<evidence type="ECO:0000256" key="34">
    <source>
        <dbReference type="ARBA" id="ARBA00048679"/>
    </source>
</evidence>
<dbReference type="EC" id="2.7.11.1" evidence="11"/>
<evidence type="ECO:0000256" key="5">
    <source>
        <dbReference type="ARBA" id="ARBA00004180"/>
    </source>
</evidence>
<evidence type="ECO:0000256" key="4">
    <source>
        <dbReference type="ARBA" id="ARBA00004177"/>
    </source>
</evidence>
<evidence type="ECO:0000256" key="32">
    <source>
        <dbReference type="ARBA" id="ARBA00023329"/>
    </source>
</evidence>
<dbReference type="FunFam" id="4.10.680.10:FF:000001">
    <property type="entry name" value="activated CDC42 kinase 1 isoform X1"/>
    <property type="match status" value="1"/>
</dbReference>
<keyword evidence="22" id="KW-0967">Endosome</keyword>
<dbReference type="CDD" id="cd09539">
    <property type="entry name" value="SAM_TNK-like"/>
    <property type="match status" value="1"/>
</dbReference>
<evidence type="ECO:0000256" key="21">
    <source>
        <dbReference type="ARBA" id="ARBA00022741"/>
    </source>
</evidence>
<evidence type="ECO:0000256" key="15">
    <source>
        <dbReference type="ARBA" id="ARBA00022490"/>
    </source>
</evidence>
<keyword evidence="16" id="KW-0723">Serine/threonine-protein kinase</keyword>
<dbReference type="FunFam" id="3.30.200.20:FF:000107">
    <property type="entry name" value="Putative activated CDC42 kinase 1"/>
    <property type="match status" value="1"/>
</dbReference>
<dbReference type="Gene3D" id="1.10.510.10">
    <property type="entry name" value="Transferase(Phosphotransferase) domain 1"/>
    <property type="match status" value="1"/>
</dbReference>
<keyword evidence="14" id="KW-0488">Methylation</keyword>
<keyword evidence="26" id="KW-0832">Ubl conjugation</keyword>
<dbReference type="GO" id="GO:0005905">
    <property type="term" value="C:clathrin-coated pit"/>
    <property type="evidence" value="ECO:0007669"/>
    <property type="project" value="UniProtKB-SubCell"/>
</dbReference>
<dbReference type="InterPro" id="IPR008266">
    <property type="entry name" value="Tyr_kinase_AS"/>
</dbReference>
<dbReference type="Gene3D" id="3.30.200.20">
    <property type="entry name" value="Phosphorylase Kinase, domain 1"/>
    <property type="match status" value="1"/>
</dbReference>
<dbReference type="SUPFAM" id="SSF50044">
    <property type="entry name" value="SH3-domain"/>
    <property type="match status" value="1"/>
</dbReference>
<comment type="caution">
    <text evidence="43">The sequence shown here is derived from an EMBL/GenBank/DDBJ whole genome shotgun (WGS) entry which is preliminary data.</text>
</comment>
<evidence type="ECO:0000256" key="9">
    <source>
        <dbReference type="ARBA" id="ARBA00004600"/>
    </source>
</evidence>
<evidence type="ECO:0000256" key="8">
    <source>
        <dbReference type="ARBA" id="ARBA00004536"/>
    </source>
</evidence>
<dbReference type="GO" id="GO:0004674">
    <property type="term" value="F:protein serine/threonine kinase activity"/>
    <property type="evidence" value="ECO:0007669"/>
    <property type="project" value="UniProtKB-KW"/>
</dbReference>
<keyword evidence="28" id="KW-0472">Membrane</keyword>
<dbReference type="Proteomes" id="UP001497497">
    <property type="component" value="Unassembled WGS sequence"/>
</dbReference>
<keyword evidence="13" id="KW-1003">Cell membrane</keyword>
<name>A0AAV2H161_LYMST</name>
<feature type="binding site" evidence="39">
    <location>
        <position position="151"/>
    </location>
    <ligand>
        <name>ATP</name>
        <dbReference type="ChEBI" id="CHEBI:30616"/>
    </ligand>
</feature>
<evidence type="ECO:0000256" key="29">
    <source>
        <dbReference type="ARBA" id="ARBA00023137"/>
    </source>
</evidence>
<evidence type="ECO:0000256" key="17">
    <source>
        <dbReference type="ARBA" id="ARBA00022553"/>
    </source>
</evidence>
<sequence>MSSVPKEEDGGSEWLVHLLNEIQLGQFYIKLRDDLQVTRLVHFDYVKTEDLEKIGMGKPAIRRLLDAVKKHKSIRKKSLLEKILPKSGGEKSPQHGGNSPTNPEQGDMALTCLIDKKNVYIFDKLGNGSFGVVRRGEWLTPSGKKKNVAVKILRRDALAQPGAFEDFVKEVNAMHTLRHTNLIHLYGVVLSTPLMMVTELAPLGSLIERLRQVDQAPLISTLCEYAIQIAVGMTFLESKRFIHRDLACRNVLLKTNELIKIGDFGLMRALPSQTDHYVMSEQKKVPFAWCAPESLKSRQFSHASDAWMFGVTLWEMFTYGQEPWLGLNGSQILHKIDVENERLPKPSDCPSDIYQLMMHCWAHKPQDRPSFAALKDFLSEVLPENVKATRSFSEEKRLKIEEGDLITVIDGVSEHFWWKGQNRRTGEVGTFPRSLVEIQRKLAAVDISVPLKNSFIHTGHGDISGKNWGDPGEIDEVYLRNPMDPPDLYEED</sequence>
<dbReference type="SMART" id="SM00219">
    <property type="entry name" value="TyrKc"/>
    <property type="match status" value="1"/>
</dbReference>
<dbReference type="GO" id="GO:0046872">
    <property type="term" value="F:metal ion binding"/>
    <property type="evidence" value="ECO:0007669"/>
    <property type="project" value="UniProtKB-KW"/>
</dbReference>
<evidence type="ECO:0000256" key="38">
    <source>
        <dbReference type="PROSITE-ProRule" id="PRU00192"/>
    </source>
</evidence>
<dbReference type="EC" id="2.7.10.2" evidence="10"/>
<dbReference type="Pfam" id="PF00018">
    <property type="entry name" value="SH3_1"/>
    <property type="match status" value="1"/>
</dbReference>
<evidence type="ECO:0000313" key="44">
    <source>
        <dbReference type="Proteomes" id="UP001497497"/>
    </source>
</evidence>
<evidence type="ECO:0000256" key="11">
    <source>
        <dbReference type="ARBA" id="ARBA00012513"/>
    </source>
</evidence>
<evidence type="ECO:0000256" key="27">
    <source>
        <dbReference type="ARBA" id="ARBA00022949"/>
    </source>
</evidence>
<protein>
    <recommendedName>
        <fullName evidence="36">Activated CDC42 kinase 1</fullName>
        <ecNumber evidence="10">2.7.10.2</ecNumber>
        <ecNumber evidence="11">2.7.11.1</ecNumber>
    </recommendedName>
    <alternativeName>
        <fullName evidence="37">Tyrosine kinase non-receptor protein 2</fullName>
    </alternativeName>
</protein>
<evidence type="ECO:0000256" key="23">
    <source>
        <dbReference type="ARBA" id="ARBA00022777"/>
    </source>
</evidence>
<dbReference type="Pfam" id="PF07714">
    <property type="entry name" value="PK_Tyr_Ser-Thr"/>
    <property type="match status" value="1"/>
</dbReference>
<keyword evidence="18" id="KW-0254">Endocytosis</keyword>